<protein>
    <recommendedName>
        <fullName evidence="4">Lipocalin/cytosolic fatty-acid binding domain-containing protein</fullName>
    </recommendedName>
</protein>
<keyword evidence="1" id="KW-0472">Membrane</keyword>
<dbReference type="EMBL" id="AJWK01022991">
    <property type="status" value="NOT_ANNOTATED_CDS"/>
    <property type="molecule type" value="Genomic_DNA"/>
</dbReference>
<dbReference type="EnsemblMetazoa" id="LLOJ006991-RA">
    <property type="protein sequence ID" value="LLOJ006991-PA"/>
    <property type="gene ID" value="LLOJ006991"/>
</dbReference>
<reference evidence="2" key="1">
    <citation type="submission" date="2020-05" db="UniProtKB">
        <authorList>
            <consortium name="EnsemblMetazoa"/>
        </authorList>
    </citation>
    <scope>IDENTIFICATION</scope>
    <source>
        <strain evidence="2">Jacobina</strain>
    </source>
</reference>
<sequence length="132" mass="14942">MFSTHLFISHISGESHTTSLSVCLDKMGDMVKSFVRALILLCSLSAVWGIWVVPGQCPTDRPVEKNFNITKYAGLWYEYLRPDDNYAFLGDCNTIFYTAHPNGISISISSSIYSSFFECVFTLQKFLLKTVF</sequence>
<dbReference type="VEuPathDB" id="VectorBase:LLOJ006991"/>
<evidence type="ECO:0008006" key="4">
    <source>
        <dbReference type="Google" id="ProtNLM"/>
    </source>
</evidence>
<accession>A0A1B0CQ42</accession>
<evidence type="ECO:0000313" key="3">
    <source>
        <dbReference type="Proteomes" id="UP000092461"/>
    </source>
</evidence>
<name>A0A1B0CQ42_LUTLO</name>
<dbReference type="InterPro" id="IPR012674">
    <property type="entry name" value="Calycin"/>
</dbReference>
<dbReference type="AlphaFoldDB" id="A0A1B0CQ42"/>
<evidence type="ECO:0000313" key="2">
    <source>
        <dbReference type="EnsemblMetazoa" id="LLOJ006991-PA"/>
    </source>
</evidence>
<keyword evidence="1" id="KW-1133">Transmembrane helix</keyword>
<dbReference type="SUPFAM" id="SSF50814">
    <property type="entry name" value="Lipocalins"/>
    <property type="match status" value="1"/>
</dbReference>
<feature type="transmembrane region" description="Helical" evidence="1">
    <location>
        <begin position="34"/>
        <end position="53"/>
    </location>
</feature>
<dbReference type="Gene3D" id="2.40.128.20">
    <property type="match status" value="1"/>
</dbReference>
<proteinExistence type="predicted"/>
<keyword evidence="1" id="KW-0812">Transmembrane</keyword>
<keyword evidence="3" id="KW-1185">Reference proteome</keyword>
<organism evidence="2 3">
    <name type="scientific">Lutzomyia longipalpis</name>
    <name type="common">Sand fly</name>
    <dbReference type="NCBI Taxonomy" id="7200"/>
    <lineage>
        <taxon>Eukaryota</taxon>
        <taxon>Metazoa</taxon>
        <taxon>Ecdysozoa</taxon>
        <taxon>Arthropoda</taxon>
        <taxon>Hexapoda</taxon>
        <taxon>Insecta</taxon>
        <taxon>Pterygota</taxon>
        <taxon>Neoptera</taxon>
        <taxon>Endopterygota</taxon>
        <taxon>Diptera</taxon>
        <taxon>Nematocera</taxon>
        <taxon>Psychodoidea</taxon>
        <taxon>Psychodidae</taxon>
        <taxon>Lutzomyia</taxon>
        <taxon>Lutzomyia</taxon>
    </lineage>
</organism>
<dbReference type="Proteomes" id="UP000092461">
    <property type="component" value="Unassembled WGS sequence"/>
</dbReference>
<evidence type="ECO:0000256" key="1">
    <source>
        <dbReference type="SAM" id="Phobius"/>
    </source>
</evidence>